<dbReference type="Proteomes" id="UP000030625">
    <property type="component" value="Chromosome"/>
</dbReference>
<dbReference type="PANTHER" id="PTHR30146">
    <property type="entry name" value="LACI-RELATED TRANSCRIPTIONAL REPRESSOR"/>
    <property type="match status" value="1"/>
</dbReference>
<dbReference type="RefSeq" id="WP_052189224.1">
    <property type="nucleotide sequence ID" value="NZ_CP007456.1"/>
</dbReference>
<proteinExistence type="predicted"/>
<keyword evidence="3" id="KW-0804">Transcription</keyword>
<dbReference type="PROSITE" id="PS00356">
    <property type="entry name" value="HTH_LACI_1"/>
    <property type="match status" value="1"/>
</dbReference>
<gene>
    <name evidence="6" type="ORF">AH68_10090</name>
</gene>
<dbReference type="Gene3D" id="1.10.260.40">
    <property type="entry name" value="lambda repressor-like DNA-binding domains"/>
    <property type="match status" value="1"/>
</dbReference>
<dbReference type="EMBL" id="CP007456">
    <property type="protein sequence ID" value="AIZ15323.1"/>
    <property type="molecule type" value="Genomic_DNA"/>
</dbReference>
<keyword evidence="2" id="KW-0238">DNA-binding</keyword>
<dbReference type="Pfam" id="PF00356">
    <property type="entry name" value="LacI"/>
    <property type="match status" value="1"/>
</dbReference>
<dbReference type="Gene3D" id="3.40.50.2300">
    <property type="match status" value="2"/>
</dbReference>
<feature type="region of interest" description="Disordered" evidence="4">
    <location>
        <begin position="46"/>
        <end position="78"/>
    </location>
</feature>
<dbReference type="GO" id="GO:0003700">
    <property type="term" value="F:DNA-binding transcription factor activity"/>
    <property type="evidence" value="ECO:0007669"/>
    <property type="project" value="TreeGrafter"/>
</dbReference>
<dbReference type="KEGG" id="bka:AH68_10090"/>
<dbReference type="CDD" id="cd01392">
    <property type="entry name" value="HTH_LacI"/>
    <property type="match status" value="1"/>
</dbReference>
<dbReference type="HOGENOM" id="CLU_037628_6_1_11"/>
<evidence type="ECO:0000256" key="4">
    <source>
        <dbReference type="SAM" id="MobiDB-lite"/>
    </source>
</evidence>
<dbReference type="SUPFAM" id="SSF53822">
    <property type="entry name" value="Periplasmic binding protein-like I"/>
    <property type="match status" value="1"/>
</dbReference>
<sequence>MGIKDVAARAGVSISTVSYVMSGKRTISKETRDKVMQAAADLGYRSKSQKTRGADDRRLNDTVVGDRSTGTAADVSRTGWRTRPRTKVLAVSSPVHSYTDYSNYAQFFFGLATSARQHGYDLMLLMHESGGAEMRRVANNNMADGILLLDVLMDDSRAEVAKSIDLPVVSVGYPENCGSVYCVDLDFARMAREVVERAYELGHRHLLFVGANASAYRAGSNFLVRFRDALLERAKVLGMSVVFKCAAIGDLHEAGCILDDSFAEDPKISFIVGQTSAAQIGNMQTVLRHMGKSIPADISMLAAGTCGGVMQLPQPVDEIPLSPASVCLRAIDLMLEVIEGERNGSGYVELLPYEYQARGTVASSVCGNVAAFR</sequence>
<dbReference type="SUPFAM" id="SSF47413">
    <property type="entry name" value="lambda repressor-like DNA-binding domains"/>
    <property type="match status" value="1"/>
</dbReference>
<accession>A0A0A7I521</accession>
<feature type="domain" description="HTH lacI-type" evidence="5">
    <location>
        <begin position="1"/>
        <end position="45"/>
    </location>
</feature>
<name>A0A0A7I521_9BIFI</name>
<evidence type="ECO:0000256" key="2">
    <source>
        <dbReference type="ARBA" id="ARBA00023125"/>
    </source>
</evidence>
<keyword evidence="1" id="KW-0805">Transcription regulation</keyword>
<dbReference type="OrthoDB" id="252678at2"/>
<dbReference type="InterPro" id="IPR010982">
    <property type="entry name" value="Lambda_DNA-bd_dom_sf"/>
</dbReference>
<evidence type="ECO:0000256" key="1">
    <source>
        <dbReference type="ARBA" id="ARBA00023015"/>
    </source>
</evidence>
<dbReference type="PANTHER" id="PTHR30146:SF109">
    <property type="entry name" value="HTH-TYPE TRANSCRIPTIONAL REGULATOR GALS"/>
    <property type="match status" value="1"/>
</dbReference>
<dbReference type="GO" id="GO:0000976">
    <property type="term" value="F:transcription cis-regulatory region binding"/>
    <property type="evidence" value="ECO:0007669"/>
    <property type="project" value="TreeGrafter"/>
</dbReference>
<evidence type="ECO:0000313" key="6">
    <source>
        <dbReference type="EMBL" id="AIZ15323.1"/>
    </source>
</evidence>
<dbReference type="InterPro" id="IPR046335">
    <property type="entry name" value="LacI/GalR-like_sensor"/>
</dbReference>
<protein>
    <submittedName>
        <fullName evidence="6">LacI family transcriptional regulator</fullName>
    </submittedName>
</protein>
<evidence type="ECO:0000313" key="7">
    <source>
        <dbReference type="Proteomes" id="UP000030625"/>
    </source>
</evidence>
<organism evidence="6 7">
    <name type="scientific">Bifidobacterium catenulatum PV20-2</name>
    <dbReference type="NCBI Taxonomy" id="1447716"/>
    <lineage>
        <taxon>Bacteria</taxon>
        <taxon>Bacillati</taxon>
        <taxon>Actinomycetota</taxon>
        <taxon>Actinomycetes</taxon>
        <taxon>Bifidobacteriales</taxon>
        <taxon>Bifidobacteriaceae</taxon>
        <taxon>Bifidobacterium</taxon>
    </lineage>
</organism>
<dbReference type="STRING" id="1447716.AH68_10090"/>
<dbReference type="InterPro" id="IPR000843">
    <property type="entry name" value="HTH_LacI"/>
</dbReference>
<evidence type="ECO:0000259" key="5">
    <source>
        <dbReference type="PROSITE" id="PS50932"/>
    </source>
</evidence>
<evidence type="ECO:0000256" key="3">
    <source>
        <dbReference type="ARBA" id="ARBA00023163"/>
    </source>
</evidence>
<dbReference type="PROSITE" id="PS50932">
    <property type="entry name" value="HTH_LACI_2"/>
    <property type="match status" value="1"/>
</dbReference>
<dbReference type="AlphaFoldDB" id="A0A0A7I521"/>
<dbReference type="SMART" id="SM00354">
    <property type="entry name" value="HTH_LACI"/>
    <property type="match status" value="1"/>
</dbReference>
<dbReference type="Pfam" id="PF13377">
    <property type="entry name" value="Peripla_BP_3"/>
    <property type="match status" value="1"/>
</dbReference>
<reference evidence="6 7" key="1">
    <citation type="journal article" date="2015" name="Genome Announc.">
        <title>Complete and Assembled Genome Sequence of Bifidobacterium kashiwanohense PV20-2, Isolated from the Feces of an Anemic Kenyan Infant.</title>
        <authorList>
            <person name="Vazquez-Gutierrez P."/>
            <person name="Lacroix C."/>
            <person name="Chassard C."/>
            <person name="Klumpp J."/>
            <person name="Jans C."/>
            <person name="Stevens M.J."/>
        </authorList>
    </citation>
    <scope>NUCLEOTIDE SEQUENCE [LARGE SCALE GENOMIC DNA]</scope>
    <source>
        <strain evidence="6 7">PV20-2</strain>
    </source>
</reference>
<dbReference type="InterPro" id="IPR028082">
    <property type="entry name" value="Peripla_BP_I"/>
</dbReference>